<dbReference type="EMBL" id="WNXQ01000010">
    <property type="protein sequence ID" value="MWB79329.1"/>
    <property type="molecule type" value="Genomic_DNA"/>
</dbReference>
<protein>
    <submittedName>
        <fullName evidence="6">GFA family protein</fullName>
    </submittedName>
</protein>
<accession>A0A844WGQ3</accession>
<dbReference type="Pfam" id="PF04828">
    <property type="entry name" value="GFA"/>
    <property type="match status" value="1"/>
</dbReference>
<evidence type="ECO:0000313" key="7">
    <source>
        <dbReference type="Proteomes" id="UP000443843"/>
    </source>
</evidence>
<evidence type="ECO:0000313" key="6">
    <source>
        <dbReference type="EMBL" id="MWB79329.1"/>
    </source>
</evidence>
<organism evidence="6 7">
    <name type="scientific">Pseudooceanicola pacificus</name>
    <dbReference type="NCBI Taxonomy" id="2676438"/>
    <lineage>
        <taxon>Bacteria</taxon>
        <taxon>Pseudomonadati</taxon>
        <taxon>Pseudomonadota</taxon>
        <taxon>Alphaproteobacteria</taxon>
        <taxon>Rhodobacterales</taxon>
        <taxon>Paracoccaceae</taxon>
        <taxon>Pseudooceanicola</taxon>
    </lineage>
</organism>
<dbReference type="PROSITE" id="PS51891">
    <property type="entry name" value="CENP_V_GFA"/>
    <property type="match status" value="1"/>
</dbReference>
<dbReference type="PANTHER" id="PTHR33337">
    <property type="entry name" value="GFA DOMAIN-CONTAINING PROTEIN"/>
    <property type="match status" value="1"/>
</dbReference>
<dbReference type="Proteomes" id="UP000443843">
    <property type="component" value="Unassembled WGS sequence"/>
</dbReference>
<evidence type="ECO:0000256" key="2">
    <source>
        <dbReference type="ARBA" id="ARBA00022723"/>
    </source>
</evidence>
<keyword evidence="4" id="KW-0456">Lyase</keyword>
<dbReference type="Gene3D" id="3.90.1590.10">
    <property type="entry name" value="glutathione-dependent formaldehyde- activating enzyme (gfa)"/>
    <property type="match status" value="1"/>
</dbReference>
<dbReference type="GO" id="GO:0046872">
    <property type="term" value="F:metal ion binding"/>
    <property type="evidence" value="ECO:0007669"/>
    <property type="project" value="UniProtKB-KW"/>
</dbReference>
<sequence length="136" mass="14655">MCGAVEFTAANAPDRFGACHCEMCRRWSGSAFLGFSVQASDVTWKGEAHIRTLQSSDWAERAWCGRCGSGLYYRLTGEDGPGAGSMQIPLGLLDDSAGMTFASEIFIDHKPAGFAYAGERPTLTRAEVMAKYGVDL</sequence>
<dbReference type="PANTHER" id="PTHR33337:SF40">
    <property type="entry name" value="CENP-V_GFA DOMAIN-CONTAINING PROTEIN-RELATED"/>
    <property type="match status" value="1"/>
</dbReference>
<feature type="domain" description="CENP-V/GFA" evidence="5">
    <location>
        <begin position="1"/>
        <end position="102"/>
    </location>
</feature>
<evidence type="ECO:0000256" key="1">
    <source>
        <dbReference type="ARBA" id="ARBA00005495"/>
    </source>
</evidence>
<name>A0A844WGQ3_9RHOB</name>
<proteinExistence type="inferred from homology"/>
<dbReference type="SUPFAM" id="SSF51316">
    <property type="entry name" value="Mss4-like"/>
    <property type="match status" value="1"/>
</dbReference>
<keyword evidence="7" id="KW-1185">Reference proteome</keyword>
<dbReference type="InterPro" id="IPR011057">
    <property type="entry name" value="Mss4-like_sf"/>
</dbReference>
<evidence type="ECO:0000259" key="5">
    <source>
        <dbReference type="PROSITE" id="PS51891"/>
    </source>
</evidence>
<comment type="caution">
    <text evidence="6">The sequence shown here is derived from an EMBL/GenBank/DDBJ whole genome shotgun (WGS) entry which is preliminary data.</text>
</comment>
<dbReference type="InterPro" id="IPR006913">
    <property type="entry name" value="CENP-V/GFA"/>
</dbReference>
<comment type="similarity">
    <text evidence="1">Belongs to the Gfa family.</text>
</comment>
<evidence type="ECO:0000256" key="4">
    <source>
        <dbReference type="ARBA" id="ARBA00023239"/>
    </source>
</evidence>
<dbReference type="AlphaFoldDB" id="A0A844WGQ3"/>
<reference evidence="6 7" key="1">
    <citation type="submission" date="2019-11" db="EMBL/GenBank/DDBJ databases">
        <title>Pseudooceanicola pacifica sp. nov., isolated from deep-sea sediment of the Pacific Ocean.</title>
        <authorList>
            <person name="Lyu L."/>
        </authorList>
    </citation>
    <scope>NUCLEOTIDE SEQUENCE [LARGE SCALE GENOMIC DNA]</scope>
    <source>
        <strain evidence="6 7">216_PA32_1</strain>
    </source>
</reference>
<keyword evidence="3" id="KW-0862">Zinc</keyword>
<dbReference type="GO" id="GO:0016846">
    <property type="term" value="F:carbon-sulfur lyase activity"/>
    <property type="evidence" value="ECO:0007669"/>
    <property type="project" value="InterPro"/>
</dbReference>
<evidence type="ECO:0000256" key="3">
    <source>
        <dbReference type="ARBA" id="ARBA00022833"/>
    </source>
</evidence>
<keyword evidence="2" id="KW-0479">Metal-binding</keyword>
<gene>
    <name evidence="6" type="ORF">GLS40_14915</name>
</gene>